<dbReference type="Gene3D" id="2.120.10.30">
    <property type="entry name" value="TolB, C-terminal domain"/>
    <property type="match status" value="1"/>
</dbReference>
<dbReference type="OrthoDB" id="30052at2"/>
<dbReference type="AlphaFoldDB" id="A0A4Y9EKY1"/>
<keyword evidence="3" id="KW-1185">Reference proteome</keyword>
<evidence type="ECO:0000313" key="2">
    <source>
        <dbReference type="EMBL" id="TFU01368.1"/>
    </source>
</evidence>
<accession>A0A4Y9EKY1</accession>
<protein>
    <submittedName>
        <fullName evidence="2">SMP-30/gluconolactonase/LRE family protein</fullName>
    </submittedName>
</protein>
<reference evidence="2 3" key="1">
    <citation type="submission" date="2019-02" db="EMBL/GenBank/DDBJ databases">
        <title>Polymorphobacter sp. isolated from the lake at the Tibet of China.</title>
        <authorList>
            <person name="Li A."/>
        </authorList>
    </citation>
    <scope>NUCLEOTIDE SEQUENCE [LARGE SCALE GENOMIC DNA]</scope>
    <source>
        <strain evidence="2 3">DJ1R-1</strain>
    </source>
</reference>
<name>A0A4Y9EKY1_9SPHN</name>
<evidence type="ECO:0000259" key="1">
    <source>
        <dbReference type="Pfam" id="PF08450"/>
    </source>
</evidence>
<evidence type="ECO:0000313" key="3">
    <source>
        <dbReference type="Proteomes" id="UP000297737"/>
    </source>
</evidence>
<dbReference type="PANTHER" id="PTHR47572">
    <property type="entry name" value="LIPOPROTEIN-RELATED"/>
    <property type="match status" value="1"/>
</dbReference>
<proteinExistence type="predicted"/>
<dbReference type="InterPro" id="IPR011042">
    <property type="entry name" value="6-blade_b-propeller_TolB-like"/>
</dbReference>
<dbReference type="RefSeq" id="WP_135246872.1">
    <property type="nucleotide sequence ID" value="NZ_SIHO01000003.1"/>
</dbReference>
<dbReference type="PANTHER" id="PTHR47572:SF5">
    <property type="entry name" value="BLR2277 PROTEIN"/>
    <property type="match status" value="1"/>
</dbReference>
<dbReference type="SUPFAM" id="SSF63829">
    <property type="entry name" value="Calcium-dependent phosphotriesterase"/>
    <property type="match status" value="1"/>
</dbReference>
<dbReference type="InterPro" id="IPR051262">
    <property type="entry name" value="SMP-30/CGR1_Lactonase"/>
</dbReference>
<dbReference type="InterPro" id="IPR013658">
    <property type="entry name" value="SGL"/>
</dbReference>
<dbReference type="EMBL" id="SIHO01000003">
    <property type="protein sequence ID" value="TFU01368.1"/>
    <property type="molecule type" value="Genomic_DNA"/>
</dbReference>
<dbReference type="Proteomes" id="UP000297737">
    <property type="component" value="Unassembled WGS sequence"/>
</dbReference>
<sequence>MYPHSIVAEDLAFPEGPIWMEDGSIVLVEIALGQVTRVLPDGRKQVIAKPGGGPNGAAIGPDGALYVCNNGGFKWSMMDGLRIPGAQAEDYETGRIERIDLSTGKIERLYQKIEGGSLSGPNDIVFDSTGGFWFTDLGKHNDMGTTYGGLYYAKADGSSITCAVRGPNMNGVGLSPDGKTVYTALTTERLVLAFDITGPGTVAPSPLGAAPGRIVTGYATRVFLDSMAIEANGNIAQATLLDHPGICSIHPTTGAHEWFDFPDLLTTNIVFGGADMMDAWVCLSTTGKLAKCRWPRPGLKLAFYA</sequence>
<gene>
    <name evidence="2" type="ORF">EUV02_13860</name>
</gene>
<feature type="domain" description="SMP-30/Gluconolactonase/LRE-like region" evidence="1">
    <location>
        <begin position="13"/>
        <end position="282"/>
    </location>
</feature>
<dbReference type="Pfam" id="PF08450">
    <property type="entry name" value="SGL"/>
    <property type="match status" value="1"/>
</dbReference>
<comment type="caution">
    <text evidence="2">The sequence shown here is derived from an EMBL/GenBank/DDBJ whole genome shotgun (WGS) entry which is preliminary data.</text>
</comment>
<organism evidence="2 3">
    <name type="scientific">Glacieibacterium arshaanense</name>
    <dbReference type="NCBI Taxonomy" id="2511025"/>
    <lineage>
        <taxon>Bacteria</taxon>
        <taxon>Pseudomonadati</taxon>
        <taxon>Pseudomonadota</taxon>
        <taxon>Alphaproteobacteria</taxon>
        <taxon>Sphingomonadales</taxon>
        <taxon>Sphingosinicellaceae</taxon>
        <taxon>Glacieibacterium</taxon>
    </lineage>
</organism>